<organism evidence="7 8">
    <name type="scientific">Rhinolophus ferrumequinum</name>
    <name type="common">Greater horseshoe bat</name>
    <dbReference type="NCBI Taxonomy" id="59479"/>
    <lineage>
        <taxon>Eukaryota</taxon>
        <taxon>Metazoa</taxon>
        <taxon>Chordata</taxon>
        <taxon>Craniata</taxon>
        <taxon>Vertebrata</taxon>
        <taxon>Euteleostomi</taxon>
        <taxon>Mammalia</taxon>
        <taxon>Eutheria</taxon>
        <taxon>Laurasiatheria</taxon>
        <taxon>Chiroptera</taxon>
        <taxon>Yinpterochiroptera</taxon>
        <taxon>Rhinolophoidea</taxon>
        <taxon>Rhinolophidae</taxon>
        <taxon>Rhinolophinae</taxon>
        <taxon>Rhinolophus</taxon>
    </lineage>
</organism>
<keyword evidence="8" id="KW-1185">Reference proteome</keyword>
<comment type="similarity">
    <text evidence="1">Belongs to the bacterial ribosomal protein bL17 family.</text>
</comment>
<dbReference type="PANTHER" id="PTHR14413">
    <property type="entry name" value="RIBOSOMAL PROTEIN L17"/>
    <property type="match status" value="1"/>
</dbReference>
<dbReference type="PANTHER" id="PTHR14413:SF16">
    <property type="entry name" value="LARGE RIBOSOMAL SUBUNIT PROTEIN BL17M"/>
    <property type="match status" value="1"/>
</dbReference>
<dbReference type="InterPro" id="IPR036373">
    <property type="entry name" value="Ribosomal_bL17_sf"/>
</dbReference>
<reference evidence="7 8" key="2">
    <citation type="journal article" date="2018" name="Annu Rev Anim Biosci">
        <title>Bat Biology, Genomes, and the Bat1K Project: To Generate Chromosome-Level Genomes for All Living Bat Species.</title>
        <authorList>
            <person name="Teeling E.C."/>
            <person name="Vernes S.C."/>
            <person name="Davalos L.M."/>
            <person name="Ray D.A."/>
            <person name="Gilbert M.T.P."/>
            <person name="Myers E."/>
        </authorList>
    </citation>
    <scope>NUCLEOTIDE SEQUENCE</scope>
</reference>
<evidence type="ECO:0000256" key="6">
    <source>
        <dbReference type="SAM" id="MobiDB-lite"/>
    </source>
</evidence>
<reference evidence="7 8" key="1">
    <citation type="journal article" date="2015" name="Annu Rev Anim Biosci">
        <title>The Genome 10K Project: a way forward.</title>
        <authorList>
            <person name="Koepfli K.P."/>
            <person name="Paten B."/>
            <person name="O'Brien S.J."/>
            <person name="Koepfli K.P."/>
            <person name="Paten B."/>
            <person name="Antunes A."/>
            <person name="Belov K."/>
            <person name="Bustamante C."/>
            <person name="Castoe T.A."/>
            <person name="Clawson H."/>
            <person name="Crawford A.J."/>
            <person name="Diekhans M."/>
            <person name="Distel D."/>
            <person name="Durbin R."/>
            <person name="Earl D."/>
            <person name="Fujita M.K."/>
            <person name="Gamble T."/>
            <person name="Georges A."/>
            <person name="Gemmell N."/>
            <person name="Gilbert M.T."/>
            <person name="Graves J.M."/>
            <person name="Green R.E."/>
            <person name="Hickey G."/>
            <person name="Jarvis E.D."/>
            <person name="Johnson W."/>
            <person name="Komissarov A."/>
            <person name="Korf I."/>
            <person name="Kuhn R."/>
            <person name="Larkin D.M."/>
            <person name="Lewin H."/>
            <person name="Lopez J.V."/>
            <person name="Ma J."/>
            <person name="Marques-Bonet T."/>
            <person name="Miller W."/>
            <person name="Murphy R."/>
            <person name="Pevzner P."/>
            <person name="Shapiro B."/>
            <person name="Steiner C."/>
            <person name="Tamazian G."/>
            <person name="Venkatesh B."/>
            <person name="Wang J."/>
            <person name="Wayne R."/>
            <person name="Wiley E."/>
            <person name="Yang H."/>
            <person name="Zhang G."/>
            <person name="Haussler D."/>
            <person name="Ryder O."/>
            <person name="O'Brien S.J."/>
        </authorList>
    </citation>
    <scope>NUCLEOTIDE SEQUENCE</scope>
</reference>
<feature type="region of interest" description="Disordered" evidence="6">
    <location>
        <begin position="41"/>
        <end position="63"/>
    </location>
</feature>
<sequence length="138" mass="15219">MRGCAEWLIDCGKLGDTNKGAVCMADSRLTEKDVLPKLFPGLAPRQQGQNGGYTRMLHIPNQNEPPQAKMAVISTQRLGLRPDQEHPRPRPLDGRSTSGHDHRCPHCPPLPGDRIARGVNPIRRHTPHSCPHLPPTLA</sequence>
<dbReference type="GO" id="GO:0005762">
    <property type="term" value="C:mitochondrial large ribosomal subunit"/>
    <property type="evidence" value="ECO:0007669"/>
    <property type="project" value="TreeGrafter"/>
</dbReference>
<reference evidence="7" key="4">
    <citation type="submission" date="2025-08" db="UniProtKB">
        <authorList>
            <consortium name="Ensembl"/>
        </authorList>
    </citation>
    <scope>IDENTIFICATION</scope>
</reference>
<proteinExistence type="inferred from homology"/>
<feature type="compositionally biased region" description="Basic and acidic residues" evidence="6">
    <location>
        <begin position="80"/>
        <end position="104"/>
    </location>
</feature>
<name>A0A671EM02_RHIFE</name>
<evidence type="ECO:0000256" key="1">
    <source>
        <dbReference type="ARBA" id="ARBA00008777"/>
    </source>
</evidence>
<evidence type="ECO:0000313" key="7">
    <source>
        <dbReference type="Ensembl" id="ENSRFEP00010012728.1"/>
    </source>
</evidence>
<evidence type="ECO:0000313" key="8">
    <source>
        <dbReference type="Proteomes" id="UP000472240"/>
    </source>
</evidence>
<dbReference type="Ensembl" id="ENSRFET00010013916.1">
    <property type="protein sequence ID" value="ENSRFEP00010012728.1"/>
    <property type="gene ID" value="ENSRFEG00010008648.1"/>
</dbReference>
<dbReference type="InterPro" id="IPR000456">
    <property type="entry name" value="Ribosomal_bL17"/>
</dbReference>
<keyword evidence="2" id="KW-0689">Ribosomal protein</keyword>
<reference evidence="8" key="3">
    <citation type="submission" date="2018-12" db="EMBL/GenBank/DDBJ databases">
        <title>G10K-VGP greater horseshoe bat female genome, primary haplotype.</title>
        <authorList>
            <person name="Teeling E."/>
            <person name="Myers G."/>
            <person name="Vernes S."/>
            <person name="Pippel M."/>
            <person name="Winkler S."/>
            <person name="Fedrigo O."/>
            <person name="Rhie A."/>
            <person name="Koren S."/>
            <person name="Phillippy A."/>
            <person name="Lewin H."/>
            <person name="Damas J."/>
            <person name="Howe K."/>
            <person name="Mountcastle J."/>
            <person name="Jarvis E.D."/>
        </authorList>
    </citation>
    <scope>NUCLEOTIDE SEQUENCE [LARGE SCALE GENOMIC DNA]</scope>
</reference>
<dbReference type="AlphaFoldDB" id="A0A671EM02"/>
<dbReference type="GO" id="GO:0006412">
    <property type="term" value="P:translation"/>
    <property type="evidence" value="ECO:0007669"/>
    <property type="project" value="InterPro"/>
</dbReference>
<dbReference type="InParanoid" id="A0A671EM02"/>
<dbReference type="Proteomes" id="UP000472240">
    <property type="component" value="Chromosome 18"/>
</dbReference>
<evidence type="ECO:0000256" key="5">
    <source>
        <dbReference type="ARBA" id="ARBA00035413"/>
    </source>
</evidence>
<reference evidence="7" key="5">
    <citation type="submission" date="2025-09" db="UniProtKB">
        <authorList>
            <consortium name="Ensembl"/>
        </authorList>
    </citation>
    <scope>IDENTIFICATION</scope>
</reference>
<feature type="region of interest" description="Disordered" evidence="6">
    <location>
        <begin position="79"/>
        <end position="138"/>
    </location>
</feature>
<dbReference type="GO" id="GO:0003735">
    <property type="term" value="F:structural constituent of ribosome"/>
    <property type="evidence" value="ECO:0007669"/>
    <property type="project" value="InterPro"/>
</dbReference>
<keyword evidence="3" id="KW-0687">Ribonucleoprotein</keyword>
<dbReference type="Gene3D" id="3.90.1030.10">
    <property type="entry name" value="Ribosomal protein L17"/>
    <property type="match status" value="1"/>
</dbReference>
<dbReference type="Pfam" id="PF01196">
    <property type="entry name" value="Ribosomal_L17"/>
    <property type="match status" value="1"/>
</dbReference>
<protein>
    <recommendedName>
        <fullName evidence="4">Large ribosomal subunit protein bL17m</fullName>
    </recommendedName>
    <alternativeName>
        <fullName evidence="5">39S ribosomal protein L17, mitochondrial</fullName>
    </alternativeName>
</protein>
<evidence type="ECO:0000256" key="4">
    <source>
        <dbReference type="ARBA" id="ARBA00035290"/>
    </source>
</evidence>
<evidence type="ECO:0000256" key="2">
    <source>
        <dbReference type="ARBA" id="ARBA00022980"/>
    </source>
</evidence>
<evidence type="ECO:0000256" key="3">
    <source>
        <dbReference type="ARBA" id="ARBA00023274"/>
    </source>
</evidence>
<accession>A0A671EM02</accession>
<dbReference type="SUPFAM" id="SSF64263">
    <property type="entry name" value="Prokaryotic ribosomal protein L17"/>
    <property type="match status" value="1"/>
</dbReference>